<gene>
    <name evidence="2" type="ORF">GC093_29140</name>
</gene>
<reference evidence="2" key="1">
    <citation type="submission" date="2019-10" db="EMBL/GenBank/DDBJ databases">
        <title>Description of Paenibacillus glebae sp. nov.</title>
        <authorList>
            <person name="Carlier A."/>
            <person name="Qi S."/>
        </authorList>
    </citation>
    <scope>NUCLEOTIDE SEQUENCE</scope>
    <source>
        <strain evidence="2">LMG 31456</strain>
    </source>
</reference>
<keyword evidence="3" id="KW-1185">Reference proteome</keyword>
<organism evidence="2 3">
    <name type="scientific">Paenibacillus foliorum</name>
    <dbReference type="NCBI Taxonomy" id="2654974"/>
    <lineage>
        <taxon>Bacteria</taxon>
        <taxon>Bacillati</taxon>
        <taxon>Bacillota</taxon>
        <taxon>Bacilli</taxon>
        <taxon>Bacillales</taxon>
        <taxon>Paenibacillaceae</taxon>
        <taxon>Paenibacillus</taxon>
    </lineage>
</organism>
<proteinExistence type="predicted"/>
<dbReference type="AlphaFoldDB" id="A0A972GZZ7"/>
<dbReference type="InterPro" id="IPR032466">
    <property type="entry name" value="Metal_Hydrolase"/>
</dbReference>
<dbReference type="Gene3D" id="3.20.20.140">
    <property type="entry name" value="Metal-dependent hydrolases"/>
    <property type="match status" value="1"/>
</dbReference>
<evidence type="ECO:0000313" key="3">
    <source>
        <dbReference type="Proteomes" id="UP000641588"/>
    </source>
</evidence>
<accession>A0A972GZZ7</accession>
<protein>
    <submittedName>
        <fullName evidence="2">Amidohydrolase family protein</fullName>
    </submittedName>
</protein>
<dbReference type="Proteomes" id="UP000641588">
    <property type="component" value="Unassembled WGS sequence"/>
</dbReference>
<sequence>MLYKKAVLVLAAVIVLAGGIVTGRELFILNSGKDQQISSDNISKEAAPVSASAKPPSTIPIKGLADLVKEYGDLPLADAHNHDAGGYAYMRMIETWKRTSVDRIILFGNVSDPSAVETDAIAWKAYEEYPALVIPFFSGINLKDASSLEVVKLNLEKGYFGIGEIAAASVNSPALRNVPWKTDHAMDGFLPQIYELAAQYKVPLLLHIDPPSGGPVYQLEEALEAYPDTQFIFAHANAYNSPDNIRQLLAKHPNLYADFFAGFTASNPESANKLEHFVPVMKEFPDRFMLSTDSGYGLKSEELAIEGMYRLIDELGDKALARKIAYDNLDALIKYQPATATQLEAIRNMKLAAGQTYDASGLTKVEAAKLLLKKVPK</sequence>
<feature type="domain" description="Amidohydrolase-related" evidence="1">
    <location>
        <begin position="182"/>
        <end position="328"/>
    </location>
</feature>
<dbReference type="InterPro" id="IPR006680">
    <property type="entry name" value="Amidohydro-rel"/>
</dbReference>
<dbReference type="SUPFAM" id="SSF51556">
    <property type="entry name" value="Metallo-dependent hydrolases"/>
    <property type="match status" value="1"/>
</dbReference>
<dbReference type="Pfam" id="PF04909">
    <property type="entry name" value="Amidohydro_2"/>
    <property type="match status" value="1"/>
</dbReference>
<evidence type="ECO:0000259" key="1">
    <source>
        <dbReference type="Pfam" id="PF04909"/>
    </source>
</evidence>
<dbReference type="RefSeq" id="WP_171655506.1">
    <property type="nucleotide sequence ID" value="NZ_WHOD01000109.1"/>
</dbReference>
<evidence type="ECO:0000313" key="2">
    <source>
        <dbReference type="EMBL" id="NOU97263.1"/>
    </source>
</evidence>
<comment type="caution">
    <text evidence="2">The sequence shown here is derived from an EMBL/GenBank/DDBJ whole genome shotgun (WGS) entry which is preliminary data.</text>
</comment>
<dbReference type="GO" id="GO:0016787">
    <property type="term" value="F:hydrolase activity"/>
    <property type="evidence" value="ECO:0007669"/>
    <property type="project" value="InterPro"/>
</dbReference>
<dbReference type="EMBL" id="WHOD01000109">
    <property type="protein sequence ID" value="NOU97263.1"/>
    <property type="molecule type" value="Genomic_DNA"/>
</dbReference>
<name>A0A972GZZ7_9BACL</name>